<accession>A0A084APK7</accession>
<dbReference type="HOGENOM" id="CLU_821768_0_0_1"/>
<evidence type="ECO:0008006" key="3">
    <source>
        <dbReference type="Google" id="ProtNLM"/>
    </source>
</evidence>
<dbReference type="EMBL" id="KL648627">
    <property type="protein sequence ID" value="KEY67236.1"/>
    <property type="molecule type" value="Genomic_DNA"/>
</dbReference>
<name>A0A084APK7_STACB</name>
<gene>
    <name evidence="1" type="ORF">S7711_11070</name>
</gene>
<proteinExistence type="predicted"/>
<sequence length="338" mass="38484">MITDESGSQRDSFEENSDQEKGLLAHFLGAIELFAIEEEAERQRNTVLRQKYSQTAAKEAATEAVFAKASILLGKQRLRERVQLEIRRRAERKIRNRLTRAQVDEQVDRLLVAMRQGKGLGKRADETYDEWNYRLFELQDKVIALWNENTESIQGREPRYLEGYPARENVSPPIFLPHFAQKSSELEPCIPCQIKKMKCSRTVVLHNSDTGACRRCVRGDEACVQETNGVYCIMLPPGHRQPNVDEADERASEYVQMLLDQKKGARMDIMGQRMGVIEPGNWALPMWNLDGKHDNGNDEDRTWQAQLLDGDVRNAWKAIFWQGPEVRGGGGGVDGPIG</sequence>
<protein>
    <recommendedName>
        <fullName evidence="3">Zn(2)-C6 fungal-type domain-containing protein</fullName>
    </recommendedName>
</protein>
<evidence type="ECO:0000313" key="1">
    <source>
        <dbReference type="EMBL" id="KEY67236.1"/>
    </source>
</evidence>
<keyword evidence="2" id="KW-1185">Reference proteome</keyword>
<dbReference type="OrthoDB" id="5093197at2759"/>
<dbReference type="AlphaFoldDB" id="A0A084APK7"/>
<evidence type="ECO:0000313" key="2">
    <source>
        <dbReference type="Proteomes" id="UP000028045"/>
    </source>
</evidence>
<dbReference type="Proteomes" id="UP000028045">
    <property type="component" value="Unassembled WGS sequence"/>
</dbReference>
<reference evidence="1 2" key="1">
    <citation type="journal article" date="2014" name="BMC Genomics">
        <title>Comparative genome sequencing reveals chemotype-specific gene clusters in the toxigenic black mold Stachybotrys.</title>
        <authorList>
            <person name="Semeiks J."/>
            <person name="Borek D."/>
            <person name="Otwinowski Z."/>
            <person name="Grishin N.V."/>
        </authorList>
    </citation>
    <scope>NUCLEOTIDE SEQUENCE [LARGE SCALE GENOMIC DNA]</scope>
    <source>
        <strain evidence="2">CBS 109288 / IBT 7711</strain>
    </source>
</reference>
<organism evidence="1 2">
    <name type="scientific">Stachybotrys chartarum (strain CBS 109288 / IBT 7711)</name>
    <name type="common">Toxic black mold</name>
    <name type="synonym">Stilbospora chartarum</name>
    <dbReference type="NCBI Taxonomy" id="1280523"/>
    <lineage>
        <taxon>Eukaryota</taxon>
        <taxon>Fungi</taxon>
        <taxon>Dikarya</taxon>
        <taxon>Ascomycota</taxon>
        <taxon>Pezizomycotina</taxon>
        <taxon>Sordariomycetes</taxon>
        <taxon>Hypocreomycetidae</taxon>
        <taxon>Hypocreales</taxon>
        <taxon>Stachybotryaceae</taxon>
        <taxon>Stachybotrys</taxon>
    </lineage>
</organism>